<evidence type="ECO:0000313" key="2">
    <source>
        <dbReference type="Proteomes" id="UP000028486"/>
    </source>
</evidence>
<geneLocation type="plasmid" evidence="1 2">
    <name>pCIG1485E</name>
</geneLocation>
<dbReference type="HOGENOM" id="CLU_2033781_0_0_7"/>
<proteinExistence type="predicted"/>
<reference evidence="1 2" key="1">
    <citation type="journal article" date="2014" name="Genome Announc.">
        <title>Complete Genome Sequence of Campylobacter iguaniorum Strain 1485ET, Isolated from a Bearded Dragon (Pogona vitticeps).</title>
        <authorList>
            <person name="Gilbert M.J."/>
            <person name="Miller W.G."/>
            <person name="Yee E."/>
            <person name="Kik M."/>
            <person name="Wagenaar J.A."/>
            <person name="Duim B."/>
        </authorList>
    </citation>
    <scope>NUCLEOTIDE SEQUENCE [LARGE SCALE GENOMIC DNA]</scope>
    <source>
        <strain evidence="1 2">1485E</strain>
        <plasmid evidence="1">pCIG1485E</plasmid>
    </source>
</reference>
<keyword evidence="2" id="KW-1185">Reference proteome</keyword>
<dbReference type="Proteomes" id="UP000028486">
    <property type="component" value="Plasmid pCIG1485E"/>
</dbReference>
<gene>
    <name evidence="1" type="ORF">CIG1485E_a0087</name>
</gene>
<accession>A0A076FDX6</accession>
<name>A0A076FDX6_9BACT</name>
<dbReference type="EMBL" id="CP009044">
    <property type="protein sequence ID" value="AII15612.1"/>
    <property type="molecule type" value="Genomic_DNA"/>
</dbReference>
<dbReference type="RefSeq" id="WP_041572728.1">
    <property type="nucleotide sequence ID" value="NZ_CP009044.1"/>
</dbReference>
<protein>
    <submittedName>
        <fullName evidence="1">Uncharacterized protein</fullName>
    </submittedName>
</protein>
<sequence>MNTSTQKNYMDLMDEFFFETSKLKDDATNHQVVELLQENKSLIDEIAALAKATELFWLSKHKYEQFKKEMFENREKGMERIIFAYGQLLGKIAHAPSSIHMKSSIVLLMPLLADALVIEGE</sequence>
<dbReference type="AlphaFoldDB" id="A0A076FDX6"/>
<dbReference type="KEGG" id="caj:CIG1485E_a0087"/>
<organism evidence="1 2">
    <name type="scientific">Campylobacter iguaniorum</name>
    <dbReference type="NCBI Taxonomy" id="1244531"/>
    <lineage>
        <taxon>Bacteria</taxon>
        <taxon>Pseudomonadati</taxon>
        <taxon>Campylobacterota</taxon>
        <taxon>Epsilonproteobacteria</taxon>
        <taxon>Campylobacterales</taxon>
        <taxon>Campylobacteraceae</taxon>
        <taxon>Campylobacter</taxon>
    </lineage>
</organism>
<keyword evidence="1" id="KW-0614">Plasmid</keyword>
<evidence type="ECO:0000313" key="1">
    <source>
        <dbReference type="EMBL" id="AII15612.1"/>
    </source>
</evidence>